<feature type="compositionally biased region" description="Basic and acidic residues" evidence="1">
    <location>
        <begin position="106"/>
        <end position="133"/>
    </location>
</feature>
<keyword evidence="2" id="KW-1133">Transmembrane helix</keyword>
<dbReference type="AlphaFoldDB" id="A0A915IDN4"/>
<organism evidence="3 4">
    <name type="scientific">Romanomermis culicivorax</name>
    <name type="common">Nematode worm</name>
    <dbReference type="NCBI Taxonomy" id="13658"/>
    <lineage>
        <taxon>Eukaryota</taxon>
        <taxon>Metazoa</taxon>
        <taxon>Ecdysozoa</taxon>
        <taxon>Nematoda</taxon>
        <taxon>Enoplea</taxon>
        <taxon>Dorylaimia</taxon>
        <taxon>Mermithida</taxon>
        <taxon>Mermithoidea</taxon>
        <taxon>Mermithidae</taxon>
        <taxon>Romanomermis</taxon>
    </lineage>
</organism>
<evidence type="ECO:0000256" key="1">
    <source>
        <dbReference type="SAM" id="MobiDB-lite"/>
    </source>
</evidence>
<feature type="transmembrane region" description="Helical" evidence="2">
    <location>
        <begin position="31"/>
        <end position="49"/>
    </location>
</feature>
<sequence>MSKTPPSVSLCSPVFPSTAPPDDDGGMAPPLLLDVFGAILLLILSNGAAEKFWLNKRTKNDIKACCGSKLEISDTNRPHDTGLFCGSIVIFFDDFTHKLLTDHVTDNPVNDVEKKENDRKNETTGTGRTREGPPTRSQSHSKW</sequence>
<evidence type="ECO:0000313" key="4">
    <source>
        <dbReference type="WBParaSite" id="nRc.2.0.1.t12295-RA"/>
    </source>
</evidence>
<evidence type="ECO:0000256" key="2">
    <source>
        <dbReference type="SAM" id="Phobius"/>
    </source>
</evidence>
<dbReference type="WBParaSite" id="nRc.2.0.1.t12295-RA">
    <property type="protein sequence ID" value="nRc.2.0.1.t12295-RA"/>
    <property type="gene ID" value="nRc.2.0.1.g12295"/>
</dbReference>
<name>A0A915IDN4_ROMCU</name>
<keyword evidence="2" id="KW-0472">Membrane</keyword>
<protein>
    <submittedName>
        <fullName evidence="4">Uncharacterized protein</fullName>
    </submittedName>
</protein>
<reference evidence="4" key="1">
    <citation type="submission" date="2022-11" db="UniProtKB">
        <authorList>
            <consortium name="WormBaseParasite"/>
        </authorList>
    </citation>
    <scope>IDENTIFICATION</scope>
</reference>
<keyword evidence="3" id="KW-1185">Reference proteome</keyword>
<feature type="compositionally biased region" description="Polar residues" evidence="1">
    <location>
        <begin position="1"/>
        <end position="10"/>
    </location>
</feature>
<accession>A0A915IDN4</accession>
<feature type="region of interest" description="Disordered" evidence="1">
    <location>
        <begin position="106"/>
        <end position="143"/>
    </location>
</feature>
<keyword evidence="2" id="KW-0812">Transmembrane</keyword>
<evidence type="ECO:0000313" key="3">
    <source>
        <dbReference type="Proteomes" id="UP000887565"/>
    </source>
</evidence>
<feature type="region of interest" description="Disordered" evidence="1">
    <location>
        <begin position="1"/>
        <end position="22"/>
    </location>
</feature>
<dbReference type="Proteomes" id="UP000887565">
    <property type="component" value="Unplaced"/>
</dbReference>
<proteinExistence type="predicted"/>